<dbReference type="RefSeq" id="XP_038060711.1">
    <property type="nucleotide sequence ID" value="XM_038204783.1"/>
</dbReference>
<dbReference type="InterPro" id="IPR003994">
    <property type="entry name" value="UXT"/>
</dbReference>
<dbReference type="FunFam" id="1.10.287.370:FF:000007">
    <property type="entry name" value="UXT isoform 1"/>
    <property type="match status" value="1"/>
</dbReference>
<evidence type="ECO:0008006" key="4">
    <source>
        <dbReference type="Google" id="ProtNLM"/>
    </source>
</evidence>
<sequence length="155" mass="18038">MMEGIPSKITEYEKFVNEVLRRDLQRVLEERDKIYEQAAHYLQLKTTIDKLQEANLAKDGLKTKVDLGCNFYVQANIPDATRIYILVGFGFFVEFTLPEALKFIDKKCKHLTSLSDKLTKDSAEIKANIKLVYEGLRELQHLENDVADDRNRLVW</sequence>
<dbReference type="Pfam" id="PF02996">
    <property type="entry name" value="Prefoldin"/>
    <property type="match status" value="1"/>
</dbReference>
<dbReference type="CDD" id="cd23158">
    <property type="entry name" value="Prefoldin_UXT"/>
    <property type="match status" value="1"/>
</dbReference>
<evidence type="ECO:0000313" key="3">
    <source>
        <dbReference type="Proteomes" id="UP000887568"/>
    </source>
</evidence>
<organism evidence="2 3">
    <name type="scientific">Patiria miniata</name>
    <name type="common">Bat star</name>
    <name type="synonym">Asterina miniata</name>
    <dbReference type="NCBI Taxonomy" id="46514"/>
    <lineage>
        <taxon>Eukaryota</taxon>
        <taxon>Metazoa</taxon>
        <taxon>Echinodermata</taxon>
        <taxon>Eleutherozoa</taxon>
        <taxon>Asterozoa</taxon>
        <taxon>Asteroidea</taxon>
        <taxon>Valvatacea</taxon>
        <taxon>Valvatida</taxon>
        <taxon>Asterinidae</taxon>
        <taxon>Patiria</taxon>
    </lineage>
</organism>
<keyword evidence="3" id="KW-1185">Reference proteome</keyword>
<dbReference type="InterPro" id="IPR004127">
    <property type="entry name" value="Prefoldin_subunit_alpha"/>
</dbReference>
<comment type="similarity">
    <text evidence="1">Belongs to the UXT family.</text>
</comment>
<dbReference type="OMA" id="CNFFMEA"/>
<evidence type="ECO:0000313" key="2">
    <source>
        <dbReference type="EnsemblMetazoa" id="XP_038060711.1"/>
    </source>
</evidence>
<dbReference type="GO" id="GO:0000122">
    <property type="term" value="P:negative regulation of transcription by RNA polymerase II"/>
    <property type="evidence" value="ECO:0007669"/>
    <property type="project" value="InterPro"/>
</dbReference>
<dbReference type="PRINTS" id="PR01502">
    <property type="entry name" value="UXTPROTEIN"/>
</dbReference>
<dbReference type="PANTHER" id="PTHR13345">
    <property type="entry name" value="MEDIATOR OF RNA POLYMERASE II TRANSCRIPTION SUBUNIT 10"/>
    <property type="match status" value="1"/>
</dbReference>
<dbReference type="GO" id="GO:0045944">
    <property type="term" value="P:positive regulation of transcription by RNA polymerase II"/>
    <property type="evidence" value="ECO:0007669"/>
    <property type="project" value="TreeGrafter"/>
</dbReference>
<dbReference type="SUPFAM" id="SSF46579">
    <property type="entry name" value="Prefoldin"/>
    <property type="match status" value="1"/>
</dbReference>
<dbReference type="Proteomes" id="UP000887568">
    <property type="component" value="Unplaced"/>
</dbReference>
<dbReference type="InterPro" id="IPR009053">
    <property type="entry name" value="Prefoldin"/>
</dbReference>
<dbReference type="EnsemblMetazoa" id="XM_038204783.1">
    <property type="protein sequence ID" value="XP_038060711.1"/>
    <property type="gene ID" value="LOC119731589"/>
</dbReference>
<dbReference type="OrthoDB" id="433124at2759"/>
<dbReference type="PANTHER" id="PTHR13345:SF9">
    <property type="entry name" value="PROTEIN UXT"/>
    <property type="match status" value="1"/>
</dbReference>
<protein>
    <recommendedName>
        <fullName evidence="4">Protein UXT</fullName>
    </recommendedName>
</protein>
<dbReference type="CTD" id="8409"/>
<dbReference type="Gene3D" id="1.10.287.370">
    <property type="match status" value="1"/>
</dbReference>
<dbReference type="GeneID" id="119731589"/>
<dbReference type="GO" id="GO:0016592">
    <property type="term" value="C:mediator complex"/>
    <property type="evidence" value="ECO:0007669"/>
    <property type="project" value="TreeGrafter"/>
</dbReference>
<reference evidence="2" key="1">
    <citation type="submission" date="2022-11" db="UniProtKB">
        <authorList>
            <consortium name="EnsemblMetazoa"/>
        </authorList>
    </citation>
    <scope>IDENTIFICATION</scope>
</reference>
<dbReference type="AlphaFoldDB" id="A0A914AB86"/>
<evidence type="ECO:0000256" key="1">
    <source>
        <dbReference type="ARBA" id="ARBA00007666"/>
    </source>
</evidence>
<accession>A0A914AB86</accession>
<name>A0A914AB86_PATMI</name>
<proteinExistence type="inferred from homology"/>
<dbReference type="GO" id="GO:0003714">
    <property type="term" value="F:transcription corepressor activity"/>
    <property type="evidence" value="ECO:0007669"/>
    <property type="project" value="InterPro"/>
</dbReference>